<dbReference type="Pfam" id="PF06722">
    <property type="entry name" value="EryCIII-like_C"/>
    <property type="match status" value="1"/>
</dbReference>
<dbReference type="GO" id="GO:0016758">
    <property type="term" value="F:hexosyltransferase activity"/>
    <property type="evidence" value="ECO:0007669"/>
    <property type="project" value="UniProtKB-ARBA"/>
</dbReference>
<sequence length="554" mass="61097">MHIAFLTNPASGEVNVQLATAQELVDQGHSVTFLSTAACSSKVSRFRVAQLPCNQHRIHFISLGSNQALNDFTRTAQSRMHLMRRVPGDPISLQTCTDASVGPAEDHAAMALRVRDHLNELDPDMICVDALTSSVITGVRLTKREFILTVPCSPGMTALRSAFQPHMVAANRRGSWGTFFENMYLNLHEVIHSRRHPYRREQRKVIKRLGLQSYGTARDSACMGPNWQDENCVAGIHFNTPGLIDCPKQSPKMVFVGAGVAAEHSPSPFTPPPTMPPTPSMDPIGAFPELAWMDEAAARGEDVVYMNMGSMFLWRPDEFDACIEGFKAAHRRLNGRVRFLFKINRAPQSRSSTSNTTPEKEKENIAERELSIEDLDLTLPPFIRLTHWISNQTAVYTHRALKAFIHHGGGNSFNEAVHFAVPQLVLSQWLDTHEYASYAHRFGLGLRSEHPPSIQACDVEAKILELLGPRWAEFKATCQSWALRSELGGGPAAAARIVLFHAQLCAAEAGARRKESGDGSGSGSESSTETELTPPLSPEQVSGFEKDVKEIAIS</sequence>
<dbReference type="EMBL" id="KV878138">
    <property type="protein sequence ID" value="OJJ07838.1"/>
    <property type="molecule type" value="Genomic_DNA"/>
</dbReference>
<feature type="region of interest" description="Disordered" evidence="3">
    <location>
        <begin position="511"/>
        <end position="554"/>
    </location>
</feature>
<dbReference type="VEuPathDB" id="FungiDB:ASPVEDRAFT_89071"/>
<accession>A0A1L9Q266</accession>
<dbReference type="AlphaFoldDB" id="A0A1L9Q266"/>
<dbReference type="GO" id="GO:0008194">
    <property type="term" value="F:UDP-glycosyltransferase activity"/>
    <property type="evidence" value="ECO:0007669"/>
    <property type="project" value="InterPro"/>
</dbReference>
<dbReference type="RefSeq" id="XP_040673600.1">
    <property type="nucleotide sequence ID" value="XM_040818498.1"/>
</dbReference>
<dbReference type="Gene3D" id="3.40.50.2000">
    <property type="entry name" value="Glycogen Phosphorylase B"/>
    <property type="match status" value="2"/>
</dbReference>
<protein>
    <recommendedName>
        <fullName evidence="4">Erythromycin biosynthesis protein CIII-like C-terminal domain-containing protein</fullName>
    </recommendedName>
</protein>
<feature type="compositionally biased region" description="Basic and acidic residues" evidence="3">
    <location>
        <begin position="544"/>
        <end position="554"/>
    </location>
</feature>
<dbReference type="PANTHER" id="PTHR48043:SF151">
    <property type="entry name" value="GLYCOSYLTRANSFERASE FAMILY 1 PROTEIN"/>
    <property type="match status" value="1"/>
</dbReference>
<dbReference type="Proteomes" id="UP000184073">
    <property type="component" value="Unassembled WGS sequence"/>
</dbReference>
<dbReference type="InterPro" id="IPR050271">
    <property type="entry name" value="UDP-glycosyltransferase"/>
</dbReference>
<organism evidence="5 6">
    <name type="scientific">Aspergillus versicolor CBS 583.65</name>
    <dbReference type="NCBI Taxonomy" id="1036611"/>
    <lineage>
        <taxon>Eukaryota</taxon>
        <taxon>Fungi</taxon>
        <taxon>Dikarya</taxon>
        <taxon>Ascomycota</taxon>
        <taxon>Pezizomycotina</taxon>
        <taxon>Eurotiomycetes</taxon>
        <taxon>Eurotiomycetidae</taxon>
        <taxon>Eurotiales</taxon>
        <taxon>Aspergillaceae</taxon>
        <taxon>Aspergillus</taxon>
        <taxon>Aspergillus subgen. Nidulantes</taxon>
    </lineage>
</organism>
<name>A0A1L9Q266_ASPVE</name>
<feature type="domain" description="Erythromycin biosynthesis protein CIII-like C-terminal" evidence="4">
    <location>
        <begin position="378"/>
        <end position="459"/>
    </location>
</feature>
<evidence type="ECO:0000259" key="4">
    <source>
        <dbReference type="Pfam" id="PF06722"/>
    </source>
</evidence>
<evidence type="ECO:0000256" key="3">
    <source>
        <dbReference type="SAM" id="MobiDB-lite"/>
    </source>
</evidence>
<dbReference type="InterPro" id="IPR002213">
    <property type="entry name" value="UDP_glucos_trans"/>
</dbReference>
<keyword evidence="1" id="KW-0328">Glycosyltransferase</keyword>
<dbReference type="STRING" id="1036611.A0A1L9Q266"/>
<keyword evidence="2" id="KW-0808">Transferase</keyword>
<dbReference type="OrthoDB" id="5835829at2759"/>
<evidence type="ECO:0000256" key="1">
    <source>
        <dbReference type="ARBA" id="ARBA00022676"/>
    </source>
</evidence>
<dbReference type="GeneID" id="63734009"/>
<dbReference type="PANTHER" id="PTHR48043">
    <property type="entry name" value="EG:EG0003.4 PROTEIN-RELATED"/>
    <property type="match status" value="1"/>
</dbReference>
<reference evidence="6" key="1">
    <citation type="journal article" date="2017" name="Genome Biol.">
        <title>Comparative genomics reveals high biological diversity and specific adaptations in the industrially and medically important fungal genus Aspergillus.</title>
        <authorList>
            <person name="de Vries R.P."/>
            <person name="Riley R."/>
            <person name="Wiebenga A."/>
            <person name="Aguilar-Osorio G."/>
            <person name="Amillis S."/>
            <person name="Uchima C.A."/>
            <person name="Anderluh G."/>
            <person name="Asadollahi M."/>
            <person name="Askin M."/>
            <person name="Barry K."/>
            <person name="Battaglia E."/>
            <person name="Bayram O."/>
            <person name="Benocci T."/>
            <person name="Braus-Stromeyer S.A."/>
            <person name="Caldana C."/>
            <person name="Canovas D."/>
            <person name="Cerqueira G.C."/>
            <person name="Chen F."/>
            <person name="Chen W."/>
            <person name="Choi C."/>
            <person name="Clum A."/>
            <person name="Dos Santos R.A."/>
            <person name="Damasio A.R."/>
            <person name="Diallinas G."/>
            <person name="Emri T."/>
            <person name="Fekete E."/>
            <person name="Flipphi M."/>
            <person name="Freyberg S."/>
            <person name="Gallo A."/>
            <person name="Gournas C."/>
            <person name="Habgood R."/>
            <person name="Hainaut M."/>
            <person name="Harispe M.L."/>
            <person name="Henrissat B."/>
            <person name="Hilden K.S."/>
            <person name="Hope R."/>
            <person name="Hossain A."/>
            <person name="Karabika E."/>
            <person name="Karaffa L."/>
            <person name="Karanyi Z."/>
            <person name="Krasevec N."/>
            <person name="Kuo A."/>
            <person name="Kusch H."/>
            <person name="LaButti K."/>
            <person name="Lagendijk E.L."/>
            <person name="Lapidus A."/>
            <person name="Levasseur A."/>
            <person name="Lindquist E."/>
            <person name="Lipzen A."/>
            <person name="Logrieco A.F."/>
            <person name="MacCabe A."/>
            <person name="Maekelae M.R."/>
            <person name="Malavazi I."/>
            <person name="Melin P."/>
            <person name="Meyer V."/>
            <person name="Mielnichuk N."/>
            <person name="Miskei M."/>
            <person name="Molnar A.P."/>
            <person name="Mule G."/>
            <person name="Ngan C.Y."/>
            <person name="Orejas M."/>
            <person name="Orosz E."/>
            <person name="Ouedraogo J.P."/>
            <person name="Overkamp K.M."/>
            <person name="Park H.-S."/>
            <person name="Perrone G."/>
            <person name="Piumi F."/>
            <person name="Punt P.J."/>
            <person name="Ram A.F."/>
            <person name="Ramon A."/>
            <person name="Rauscher S."/>
            <person name="Record E."/>
            <person name="Riano-Pachon D.M."/>
            <person name="Robert V."/>
            <person name="Roehrig J."/>
            <person name="Ruller R."/>
            <person name="Salamov A."/>
            <person name="Salih N.S."/>
            <person name="Samson R.A."/>
            <person name="Sandor E."/>
            <person name="Sanguinetti M."/>
            <person name="Schuetze T."/>
            <person name="Sepcic K."/>
            <person name="Shelest E."/>
            <person name="Sherlock G."/>
            <person name="Sophianopoulou V."/>
            <person name="Squina F.M."/>
            <person name="Sun H."/>
            <person name="Susca A."/>
            <person name="Todd R.B."/>
            <person name="Tsang A."/>
            <person name="Unkles S.E."/>
            <person name="van de Wiele N."/>
            <person name="van Rossen-Uffink D."/>
            <person name="Oliveira J.V."/>
            <person name="Vesth T.C."/>
            <person name="Visser J."/>
            <person name="Yu J.-H."/>
            <person name="Zhou M."/>
            <person name="Andersen M.R."/>
            <person name="Archer D.B."/>
            <person name="Baker S.E."/>
            <person name="Benoit I."/>
            <person name="Brakhage A.A."/>
            <person name="Braus G.H."/>
            <person name="Fischer R."/>
            <person name="Frisvad J.C."/>
            <person name="Goldman G.H."/>
            <person name="Houbraken J."/>
            <person name="Oakley B."/>
            <person name="Pocsi I."/>
            <person name="Scazzocchio C."/>
            <person name="Seiboth B."/>
            <person name="vanKuyk P.A."/>
            <person name="Wortman J."/>
            <person name="Dyer P.S."/>
            <person name="Grigoriev I.V."/>
        </authorList>
    </citation>
    <scope>NUCLEOTIDE SEQUENCE [LARGE SCALE GENOMIC DNA]</scope>
    <source>
        <strain evidence="6">CBS 583.65</strain>
    </source>
</reference>
<proteinExistence type="predicted"/>
<evidence type="ECO:0000313" key="6">
    <source>
        <dbReference type="Proteomes" id="UP000184073"/>
    </source>
</evidence>
<feature type="compositionally biased region" description="Low complexity" evidence="3">
    <location>
        <begin position="523"/>
        <end position="534"/>
    </location>
</feature>
<keyword evidence="6" id="KW-1185">Reference proteome</keyword>
<dbReference type="InterPro" id="IPR010610">
    <property type="entry name" value="EryCIII-like_C"/>
</dbReference>
<dbReference type="CDD" id="cd03784">
    <property type="entry name" value="GT1_Gtf-like"/>
    <property type="match status" value="1"/>
</dbReference>
<evidence type="ECO:0000313" key="5">
    <source>
        <dbReference type="EMBL" id="OJJ07838.1"/>
    </source>
</evidence>
<evidence type="ECO:0000256" key="2">
    <source>
        <dbReference type="ARBA" id="ARBA00022679"/>
    </source>
</evidence>
<gene>
    <name evidence="5" type="ORF">ASPVEDRAFT_89071</name>
</gene>
<dbReference type="SUPFAM" id="SSF53756">
    <property type="entry name" value="UDP-Glycosyltransferase/glycogen phosphorylase"/>
    <property type="match status" value="1"/>
</dbReference>